<reference evidence="1 2" key="1">
    <citation type="journal article" date="2022" name="Front. Microbiol.">
        <title>Male-killing mechanisms vary between Spiroplasma species.</title>
        <authorList>
            <person name="Arai H."/>
            <person name="Inoue M."/>
            <person name="Kageyama D."/>
        </authorList>
    </citation>
    <scope>NUCLEOTIDE SEQUENCE [LARGE SCALE GENOMIC DNA]</scope>
    <source>
        <strain evidence="2">sHm</strain>
    </source>
</reference>
<keyword evidence="2" id="KW-1185">Reference proteome</keyword>
<proteinExistence type="predicted"/>
<evidence type="ECO:0000313" key="2">
    <source>
        <dbReference type="Proteomes" id="UP001163387"/>
    </source>
</evidence>
<organism evidence="1 2">
    <name type="scientific">Spiroplasma ixodetis</name>
    <dbReference type="NCBI Taxonomy" id="2141"/>
    <lineage>
        <taxon>Bacteria</taxon>
        <taxon>Bacillati</taxon>
        <taxon>Mycoplasmatota</taxon>
        <taxon>Mollicutes</taxon>
        <taxon>Entomoplasmatales</taxon>
        <taxon>Spiroplasmataceae</taxon>
        <taxon>Spiroplasma</taxon>
    </lineage>
</organism>
<accession>A0ABM8BU18</accession>
<dbReference type="Proteomes" id="UP001163387">
    <property type="component" value="Chromosome"/>
</dbReference>
<name>A0ABM8BU18_9MOLU</name>
<dbReference type="EMBL" id="AP026933">
    <property type="protein sequence ID" value="BDT03357.1"/>
    <property type="molecule type" value="Genomic_DNA"/>
</dbReference>
<evidence type="ECO:0000313" key="1">
    <source>
        <dbReference type="EMBL" id="BDT03357.1"/>
    </source>
</evidence>
<sequence>MKKIILNPNICADEIELTIKKQGWEIIDKKYDFYQPYVSIFDNLNYEAKVDLYIAFKTAGNFVHKVYCYFLEFDTNNIFKISEIKSPEHPKGQMTTRIADFKYYKTTGNLGFTPYKSPISGQPYNLSHNYHSFFNSLIESEARNELNYVCILLKYDNHARSKKRLRYFVNSYKKFIKSFLFKFEKFEIRKTRALLRAEILKGQKKKKVTNPAKRNVIKPNNTETVIIEGNLKTIFDHKNMTVKVIKETDNIEKSTLESKNKLKNSNQKNKK</sequence>
<dbReference type="RefSeq" id="WP_281749372.1">
    <property type="nucleotide sequence ID" value="NZ_AP026933.1"/>
</dbReference>
<protein>
    <submittedName>
        <fullName evidence="1">Uncharacterized protein</fullName>
    </submittedName>
</protein>
<gene>
    <name evidence="1" type="ORF">SHM_10030</name>
</gene>